<sequence>MPWSASPRTASSKRTSTYHWQQHIRPAALARDQYQCTHVEHGARCAAPAEQVDHVTPASTGGTDDLGNAASLCLTHHKAKIQAEAAAARPSARRPAQRHPGLL</sequence>
<keyword evidence="3" id="KW-1185">Reference proteome</keyword>
<proteinExistence type="predicted"/>
<evidence type="ECO:0000313" key="2">
    <source>
        <dbReference type="EMBL" id="MBT0771825.1"/>
    </source>
</evidence>
<feature type="domain" description="HNH" evidence="1">
    <location>
        <begin position="48"/>
        <end position="80"/>
    </location>
</feature>
<name>A0ABS5TL39_9ACTN</name>
<keyword evidence="2" id="KW-0378">Hydrolase</keyword>
<keyword evidence="2" id="KW-0540">Nuclease</keyword>
<dbReference type="Pfam" id="PF01844">
    <property type="entry name" value="HNH"/>
    <property type="match status" value="1"/>
</dbReference>
<comment type="caution">
    <text evidence="2">The sequence shown here is derived from an EMBL/GenBank/DDBJ whole genome shotgun (WGS) entry which is preliminary data.</text>
</comment>
<accession>A0ABS5TL39</accession>
<evidence type="ECO:0000313" key="3">
    <source>
        <dbReference type="Proteomes" id="UP001197247"/>
    </source>
</evidence>
<reference evidence="2 3" key="1">
    <citation type="submission" date="2021-05" db="EMBL/GenBank/DDBJ databases">
        <title>Kineosporia and Streptomyces sp. nov. two new marine actinobacteria isolated from Coral.</title>
        <authorList>
            <person name="Buangrab K."/>
            <person name="Sutthacheep M."/>
            <person name="Yeemin T."/>
            <person name="Harunari E."/>
            <person name="Igarashi Y."/>
            <person name="Kanchanasin P."/>
            <person name="Tanasupawat S."/>
            <person name="Phongsopitanun W."/>
        </authorList>
    </citation>
    <scope>NUCLEOTIDE SEQUENCE [LARGE SCALE GENOMIC DNA]</scope>
    <source>
        <strain evidence="2 3">J2-2</strain>
    </source>
</reference>
<dbReference type="RefSeq" id="WP_214158195.1">
    <property type="nucleotide sequence ID" value="NZ_JAHBAY010000010.1"/>
</dbReference>
<dbReference type="Proteomes" id="UP001197247">
    <property type="component" value="Unassembled WGS sequence"/>
</dbReference>
<dbReference type="InterPro" id="IPR002711">
    <property type="entry name" value="HNH"/>
</dbReference>
<organism evidence="2 3">
    <name type="scientific">Kineosporia corallincola</name>
    <dbReference type="NCBI Taxonomy" id="2835133"/>
    <lineage>
        <taxon>Bacteria</taxon>
        <taxon>Bacillati</taxon>
        <taxon>Actinomycetota</taxon>
        <taxon>Actinomycetes</taxon>
        <taxon>Kineosporiales</taxon>
        <taxon>Kineosporiaceae</taxon>
        <taxon>Kineosporia</taxon>
    </lineage>
</organism>
<dbReference type="GO" id="GO:0004519">
    <property type="term" value="F:endonuclease activity"/>
    <property type="evidence" value="ECO:0007669"/>
    <property type="project" value="UniProtKB-KW"/>
</dbReference>
<dbReference type="Gene3D" id="1.10.30.50">
    <property type="match status" value="1"/>
</dbReference>
<protein>
    <submittedName>
        <fullName evidence="2">HNH endonuclease</fullName>
    </submittedName>
</protein>
<dbReference type="InterPro" id="IPR003615">
    <property type="entry name" value="HNH_nuc"/>
</dbReference>
<keyword evidence="2" id="KW-0255">Endonuclease</keyword>
<evidence type="ECO:0000259" key="1">
    <source>
        <dbReference type="Pfam" id="PF01844"/>
    </source>
</evidence>
<gene>
    <name evidence="2" type="ORF">KIH74_22985</name>
</gene>
<dbReference type="CDD" id="cd00085">
    <property type="entry name" value="HNHc"/>
    <property type="match status" value="1"/>
</dbReference>
<dbReference type="EMBL" id="JAHBAY010000010">
    <property type="protein sequence ID" value="MBT0771825.1"/>
    <property type="molecule type" value="Genomic_DNA"/>
</dbReference>